<accession>A0A9Q3JWS8</accession>
<evidence type="ECO:0000256" key="6">
    <source>
        <dbReference type="SAM" id="Phobius"/>
    </source>
</evidence>
<evidence type="ECO:0000256" key="1">
    <source>
        <dbReference type="ARBA" id="ARBA00004141"/>
    </source>
</evidence>
<dbReference type="InterPro" id="IPR036259">
    <property type="entry name" value="MFS_trans_sf"/>
</dbReference>
<evidence type="ECO:0000313" key="8">
    <source>
        <dbReference type="Proteomes" id="UP000765509"/>
    </source>
</evidence>
<keyword evidence="3 6" id="KW-0812">Transmembrane</keyword>
<dbReference type="Gene3D" id="1.20.1250.20">
    <property type="entry name" value="MFS general substrate transporter like domains"/>
    <property type="match status" value="1"/>
</dbReference>
<dbReference type="EMBL" id="AVOT02086900">
    <property type="protein sequence ID" value="MBW0570788.1"/>
    <property type="molecule type" value="Genomic_DNA"/>
</dbReference>
<reference evidence="7" key="1">
    <citation type="submission" date="2021-03" db="EMBL/GenBank/DDBJ databases">
        <title>Draft genome sequence of rust myrtle Austropuccinia psidii MF-1, a brazilian biotype.</title>
        <authorList>
            <person name="Quecine M.C."/>
            <person name="Pachon D.M.R."/>
            <person name="Bonatelli M.L."/>
            <person name="Correr F.H."/>
            <person name="Franceschini L.M."/>
            <person name="Leite T.F."/>
            <person name="Margarido G.R.A."/>
            <person name="Almeida C.A."/>
            <person name="Ferrarezi J.A."/>
            <person name="Labate C.A."/>
        </authorList>
    </citation>
    <scope>NUCLEOTIDE SEQUENCE</scope>
    <source>
        <strain evidence="7">MF-1</strain>
    </source>
</reference>
<dbReference type="GO" id="GO:0016020">
    <property type="term" value="C:membrane"/>
    <property type="evidence" value="ECO:0007669"/>
    <property type="project" value="UniProtKB-SubCell"/>
</dbReference>
<dbReference type="PANTHER" id="PTHR11654">
    <property type="entry name" value="OLIGOPEPTIDE TRANSPORTER-RELATED"/>
    <property type="match status" value="1"/>
</dbReference>
<feature type="transmembrane region" description="Helical" evidence="6">
    <location>
        <begin position="65"/>
        <end position="83"/>
    </location>
</feature>
<comment type="similarity">
    <text evidence="2">Belongs to the major facilitator superfamily. Proton-dependent oligopeptide transporter (POT/PTR) (TC 2.A.17) family.</text>
</comment>
<dbReference type="InterPro" id="IPR000109">
    <property type="entry name" value="POT_fam"/>
</dbReference>
<name>A0A9Q3JWS8_9BASI</name>
<comment type="subcellular location">
    <subcellularLocation>
        <location evidence="1">Membrane</location>
        <topology evidence="1">Multi-pass membrane protein</topology>
    </subcellularLocation>
</comment>
<dbReference type="GO" id="GO:0022857">
    <property type="term" value="F:transmembrane transporter activity"/>
    <property type="evidence" value="ECO:0007669"/>
    <property type="project" value="InterPro"/>
</dbReference>
<dbReference type="OrthoDB" id="8904098at2759"/>
<keyword evidence="5 6" id="KW-0472">Membrane</keyword>
<evidence type="ECO:0000256" key="2">
    <source>
        <dbReference type="ARBA" id="ARBA00005982"/>
    </source>
</evidence>
<comment type="caution">
    <text evidence="7">The sequence shown here is derived from an EMBL/GenBank/DDBJ whole genome shotgun (WGS) entry which is preliminary data.</text>
</comment>
<dbReference type="AlphaFoldDB" id="A0A9Q3JWS8"/>
<keyword evidence="8" id="KW-1185">Reference proteome</keyword>
<gene>
    <name evidence="7" type="ORF">O181_110503</name>
</gene>
<protein>
    <submittedName>
        <fullName evidence="7">Uncharacterized protein</fullName>
    </submittedName>
</protein>
<dbReference type="Pfam" id="PF00854">
    <property type="entry name" value="PTR2"/>
    <property type="match status" value="1"/>
</dbReference>
<feature type="transmembrane region" description="Helical" evidence="6">
    <location>
        <begin position="35"/>
        <end position="53"/>
    </location>
</feature>
<feature type="non-terminal residue" evidence="7">
    <location>
        <position position="1"/>
    </location>
</feature>
<proteinExistence type="inferred from homology"/>
<organism evidence="7 8">
    <name type="scientific">Austropuccinia psidii MF-1</name>
    <dbReference type="NCBI Taxonomy" id="1389203"/>
    <lineage>
        <taxon>Eukaryota</taxon>
        <taxon>Fungi</taxon>
        <taxon>Dikarya</taxon>
        <taxon>Basidiomycota</taxon>
        <taxon>Pucciniomycotina</taxon>
        <taxon>Pucciniomycetes</taxon>
        <taxon>Pucciniales</taxon>
        <taxon>Sphaerophragmiaceae</taxon>
        <taxon>Austropuccinia</taxon>
    </lineage>
</organism>
<dbReference type="Proteomes" id="UP000765509">
    <property type="component" value="Unassembled WGS sequence"/>
</dbReference>
<evidence type="ECO:0000256" key="3">
    <source>
        <dbReference type="ARBA" id="ARBA00022692"/>
    </source>
</evidence>
<evidence type="ECO:0000256" key="5">
    <source>
        <dbReference type="ARBA" id="ARBA00023136"/>
    </source>
</evidence>
<sequence>YWLTYNQMNNNLTSQAAVLNTHGLPNDILSNLNPLTLIILIPIPYAAPRLILFEKSPIKRITAGFLVDALAMAWAALTQHWIYQSSICGNRAADFSCPPVDLSVWIQTPSYVLGASSEIFASITGLEYAFTLAPKNMRSLVTALFLFQTAISNAIGEAFNPLSSDPLLM</sequence>
<evidence type="ECO:0000256" key="4">
    <source>
        <dbReference type="ARBA" id="ARBA00022989"/>
    </source>
</evidence>
<evidence type="ECO:0000313" key="7">
    <source>
        <dbReference type="EMBL" id="MBW0570788.1"/>
    </source>
</evidence>
<keyword evidence="4 6" id="KW-1133">Transmembrane helix</keyword>